<name>D6Y827_THEBD</name>
<dbReference type="SMART" id="SM00062">
    <property type="entry name" value="PBPb"/>
    <property type="match status" value="1"/>
</dbReference>
<evidence type="ECO:0000313" key="7">
    <source>
        <dbReference type="EMBL" id="ADG87846.1"/>
    </source>
</evidence>
<dbReference type="HOGENOM" id="CLU_019602_18_4_11"/>
<dbReference type="EMBL" id="CP001874">
    <property type="protein sequence ID" value="ADG87846.1"/>
    <property type="molecule type" value="Genomic_DNA"/>
</dbReference>
<dbReference type="GO" id="GO:0030288">
    <property type="term" value="C:outer membrane-bounded periplasmic space"/>
    <property type="evidence" value="ECO:0007669"/>
    <property type="project" value="TreeGrafter"/>
</dbReference>
<evidence type="ECO:0000256" key="1">
    <source>
        <dbReference type="ARBA" id="ARBA00010333"/>
    </source>
</evidence>
<dbReference type="InterPro" id="IPR001638">
    <property type="entry name" value="Solute-binding_3/MltF_N"/>
</dbReference>
<evidence type="ECO:0000256" key="3">
    <source>
        <dbReference type="ARBA" id="ARBA00022729"/>
    </source>
</evidence>
<dbReference type="CDD" id="cd13690">
    <property type="entry name" value="PBP2_GluB"/>
    <property type="match status" value="1"/>
</dbReference>
<dbReference type="InterPro" id="IPR018313">
    <property type="entry name" value="SBP_3_CS"/>
</dbReference>
<evidence type="ECO:0000256" key="4">
    <source>
        <dbReference type="RuleBase" id="RU003744"/>
    </source>
</evidence>
<evidence type="ECO:0000256" key="2">
    <source>
        <dbReference type="ARBA" id="ARBA00022448"/>
    </source>
</evidence>
<reference evidence="7 8" key="1">
    <citation type="submission" date="2010-01" db="EMBL/GenBank/DDBJ databases">
        <title>The complete genome of Thermobispora bispora DSM 43833.</title>
        <authorList>
            <consortium name="US DOE Joint Genome Institute (JGI-PGF)"/>
            <person name="Lucas S."/>
            <person name="Copeland A."/>
            <person name="Lapidus A."/>
            <person name="Glavina del Rio T."/>
            <person name="Dalin E."/>
            <person name="Tice H."/>
            <person name="Bruce D."/>
            <person name="Goodwin L."/>
            <person name="Pitluck S."/>
            <person name="Kyrpides N."/>
            <person name="Mavromatis K."/>
            <person name="Ivanova N."/>
            <person name="Mikhailova N."/>
            <person name="Chertkov O."/>
            <person name="Brettin T."/>
            <person name="Detter J.C."/>
            <person name="Han C."/>
            <person name="Larimer F."/>
            <person name="Land M."/>
            <person name="Hauser L."/>
            <person name="Markowitz V."/>
            <person name="Cheng J.-F."/>
            <person name="Hugenholtz P."/>
            <person name="Woyke T."/>
            <person name="Wu D."/>
            <person name="Jando M."/>
            <person name="Schneider S."/>
            <person name="Klenk H.-P."/>
            <person name="Eisen J.A."/>
        </authorList>
    </citation>
    <scope>NUCLEOTIDE SEQUENCE [LARGE SCALE GENOMIC DNA]</scope>
    <source>
        <strain evidence="8">ATCC 19993 / DSM 43833 / CBS 139.67 / JCM 10125 / KCTC 9307 / NBRC 14880 / R51</strain>
    </source>
</reference>
<keyword evidence="3 5" id="KW-0732">Signal</keyword>
<feature type="signal peptide" evidence="5">
    <location>
        <begin position="1"/>
        <end position="33"/>
    </location>
</feature>
<gene>
    <name evidence="7" type="ordered locus">Tbis_1124</name>
</gene>
<comment type="similarity">
    <text evidence="1 4">Belongs to the bacterial solute-binding protein 3 family.</text>
</comment>
<dbReference type="PROSITE" id="PS51257">
    <property type="entry name" value="PROKAR_LIPOPROTEIN"/>
    <property type="match status" value="1"/>
</dbReference>
<evidence type="ECO:0000259" key="6">
    <source>
        <dbReference type="SMART" id="SM00062"/>
    </source>
</evidence>
<dbReference type="STRING" id="469371.Tbis_1124"/>
<dbReference type="GO" id="GO:0005576">
    <property type="term" value="C:extracellular region"/>
    <property type="evidence" value="ECO:0007669"/>
    <property type="project" value="TreeGrafter"/>
</dbReference>
<proteinExistence type="inferred from homology"/>
<dbReference type="KEGG" id="tbi:Tbis_1124"/>
<organism evidence="7 8">
    <name type="scientific">Thermobispora bispora (strain ATCC 19993 / DSM 43833 / CBS 139.67 / JCM 10125 / KCTC 9307 / NBRC 14880 / R51)</name>
    <dbReference type="NCBI Taxonomy" id="469371"/>
    <lineage>
        <taxon>Bacteria</taxon>
        <taxon>Bacillati</taxon>
        <taxon>Actinomycetota</taxon>
        <taxon>Actinomycetes</taxon>
        <taxon>Streptosporangiales</taxon>
        <taxon>Streptosporangiaceae</taxon>
        <taxon>Thermobispora</taxon>
    </lineage>
</organism>
<dbReference type="Gene3D" id="3.40.190.10">
    <property type="entry name" value="Periplasmic binding protein-like II"/>
    <property type="match status" value="2"/>
</dbReference>
<dbReference type="eggNOG" id="COG0834">
    <property type="taxonomic scope" value="Bacteria"/>
</dbReference>
<evidence type="ECO:0000313" key="8">
    <source>
        <dbReference type="Proteomes" id="UP000006640"/>
    </source>
</evidence>
<dbReference type="Proteomes" id="UP000006640">
    <property type="component" value="Chromosome"/>
</dbReference>
<protein>
    <submittedName>
        <fullName evidence="7">Extracellular solute-binding protein family 3</fullName>
    </submittedName>
</protein>
<sequence>MTPWLRKRKVTRMRLAATLVTLAALATSLTACGQSKADSIVDKAKNEKKLTIGIKIDQPGLGLRKPDGTYAGFDVDVARYIAKELGVPESGITFKEAQSANREPFIQQGQVDMVIATYSITDERKEKVSFAGPYLVTGQDILIRADDDSITDVQSLKDKKVCGAQGSISPKRLADMFGPEWEAKNLTQQQGYGACLPLLENKQVDAISTDATILAGFAAQFPGKFKLVGKPFSTEKYGIGLKKDDKAGRDAINNALEKMFQDGSWRKFIDDNFGEFGKYFPTPPQLERY</sequence>
<keyword evidence="2" id="KW-0813">Transport</keyword>
<dbReference type="AlphaFoldDB" id="D6Y827"/>
<feature type="chain" id="PRO_5038725443" evidence="5">
    <location>
        <begin position="34"/>
        <end position="289"/>
    </location>
</feature>
<evidence type="ECO:0000256" key="5">
    <source>
        <dbReference type="SAM" id="SignalP"/>
    </source>
</evidence>
<dbReference type="Pfam" id="PF00497">
    <property type="entry name" value="SBP_bac_3"/>
    <property type="match status" value="1"/>
</dbReference>
<keyword evidence="8" id="KW-1185">Reference proteome</keyword>
<dbReference type="PROSITE" id="PS01039">
    <property type="entry name" value="SBP_BACTERIAL_3"/>
    <property type="match status" value="1"/>
</dbReference>
<dbReference type="InterPro" id="IPR051455">
    <property type="entry name" value="Bact_solute-bind_prot3"/>
</dbReference>
<dbReference type="GO" id="GO:0006865">
    <property type="term" value="P:amino acid transport"/>
    <property type="evidence" value="ECO:0007669"/>
    <property type="project" value="TreeGrafter"/>
</dbReference>
<dbReference type="SUPFAM" id="SSF53850">
    <property type="entry name" value="Periplasmic binding protein-like II"/>
    <property type="match status" value="1"/>
</dbReference>
<dbReference type="PANTHER" id="PTHR30085">
    <property type="entry name" value="AMINO ACID ABC TRANSPORTER PERMEASE"/>
    <property type="match status" value="1"/>
</dbReference>
<dbReference type="PANTHER" id="PTHR30085:SF6">
    <property type="entry name" value="ABC TRANSPORTER GLUTAMINE-BINDING PROTEIN GLNH"/>
    <property type="match status" value="1"/>
</dbReference>
<accession>D6Y827</accession>
<feature type="domain" description="Solute-binding protein family 3/N-terminal" evidence="6">
    <location>
        <begin position="49"/>
        <end position="276"/>
    </location>
</feature>